<dbReference type="PROSITE" id="PS00022">
    <property type="entry name" value="EGF_1"/>
    <property type="match status" value="1"/>
</dbReference>
<evidence type="ECO:0000256" key="2">
    <source>
        <dbReference type="SAM" id="SignalP"/>
    </source>
</evidence>
<accession>A0A6T0AP85</accession>
<evidence type="ECO:0000259" key="3">
    <source>
        <dbReference type="PROSITE" id="PS50026"/>
    </source>
</evidence>
<dbReference type="AlphaFoldDB" id="A0A6T0AP85"/>
<keyword evidence="2" id="KW-0732">Signal</keyword>
<evidence type="ECO:0000313" key="5">
    <source>
        <dbReference type="EMBL" id="CAE0774945.1"/>
    </source>
</evidence>
<name>A0A6T0AP85_CHRCT</name>
<feature type="chain" id="PRO_5035676665" description="EGF-like domain-containing protein" evidence="2">
    <location>
        <begin position="21"/>
        <end position="252"/>
    </location>
</feature>
<evidence type="ECO:0000313" key="4">
    <source>
        <dbReference type="EMBL" id="CAE0774944.1"/>
    </source>
</evidence>
<proteinExistence type="predicted"/>
<evidence type="ECO:0000256" key="1">
    <source>
        <dbReference type="PROSITE-ProRule" id="PRU00076"/>
    </source>
</evidence>
<dbReference type="PANTHER" id="PTHR46901:SF2">
    <property type="entry name" value="GH04942P"/>
    <property type="match status" value="1"/>
</dbReference>
<dbReference type="PROSITE" id="PS01186">
    <property type="entry name" value="EGF_2"/>
    <property type="match status" value="1"/>
</dbReference>
<feature type="signal peptide" evidence="2">
    <location>
        <begin position="1"/>
        <end position="20"/>
    </location>
</feature>
<comment type="caution">
    <text evidence="1">Lacks conserved residue(s) required for the propagation of feature annotation.</text>
</comment>
<dbReference type="PROSITE" id="PS50026">
    <property type="entry name" value="EGF_3"/>
    <property type="match status" value="1"/>
</dbReference>
<gene>
    <name evidence="4" type="ORF">PCAR00345_LOCUS27578</name>
    <name evidence="5" type="ORF">PCAR00345_LOCUS27579</name>
</gene>
<protein>
    <recommendedName>
        <fullName evidence="3">EGF-like domain-containing protein</fullName>
    </recommendedName>
</protein>
<dbReference type="EMBL" id="HBIZ01043150">
    <property type="protein sequence ID" value="CAE0774944.1"/>
    <property type="molecule type" value="Transcribed_RNA"/>
</dbReference>
<feature type="domain" description="EGF-like" evidence="3">
    <location>
        <begin position="174"/>
        <end position="217"/>
    </location>
</feature>
<dbReference type="PANTHER" id="PTHR46901">
    <property type="entry name" value="GH04942P"/>
    <property type="match status" value="1"/>
</dbReference>
<sequence>MPAKKMTLLALTGLLNVAMAHVRLNWPPAQHPSDFLDNIRTPDPCGLGEPNENTVIRGGSSIVVEWHLGYAHYGGHELQIINRSSSVDENGECFYPVLAQLTNFTANELQDASTHSMEVEIPTGLGCGADSQCALRLIRSASEWGSTAAPYNFLSCSSVEIVDDTSVAVTPKPDLDECKVDADCGADGRGLCVDIDGTTAPQRQCFCKAGFHGDNCAQESQLTADFDTAAYEHSIVDGDFEFYWTIQGAAKI</sequence>
<feature type="disulfide bond" evidence="1">
    <location>
        <begin position="207"/>
        <end position="216"/>
    </location>
</feature>
<keyword evidence="1" id="KW-0245">EGF-like domain</keyword>
<reference evidence="5" key="1">
    <citation type="submission" date="2021-01" db="EMBL/GenBank/DDBJ databases">
        <authorList>
            <person name="Corre E."/>
            <person name="Pelletier E."/>
            <person name="Niang G."/>
            <person name="Scheremetjew M."/>
            <person name="Finn R."/>
            <person name="Kale V."/>
            <person name="Holt S."/>
            <person name="Cochrane G."/>
            <person name="Meng A."/>
            <person name="Brown T."/>
            <person name="Cohen L."/>
        </authorList>
    </citation>
    <scope>NUCLEOTIDE SEQUENCE</scope>
    <source>
        <strain evidence="5">CCMP645</strain>
    </source>
</reference>
<keyword evidence="1" id="KW-1015">Disulfide bond</keyword>
<organism evidence="5">
    <name type="scientific">Chrysotila carterae</name>
    <name type="common">Marine alga</name>
    <name type="synonym">Syracosphaera carterae</name>
    <dbReference type="NCBI Taxonomy" id="13221"/>
    <lineage>
        <taxon>Eukaryota</taxon>
        <taxon>Haptista</taxon>
        <taxon>Haptophyta</taxon>
        <taxon>Prymnesiophyceae</taxon>
        <taxon>Isochrysidales</taxon>
        <taxon>Isochrysidaceae</taxon>
        <taxon>Chrysotila</taxon>
    </lineage>
</organism>
<dbReference type="InterPro" id="IPR000742">
    <property type="entry name" value="EGF"/>
</dbReference>
<dbReference type="EMBL" id="HBIZ01043151">
    <property type="protein sequence ID" value="CAE0774945.1"/>
    <property type="molecule type" value="Transcribed_RNA"/>
</dbReference>